<dbReference type="InterPro" id="IPR003714">
    <property type="entry name" value="PhoH"/>
</dbReference>
<evidence type="ECO:0000259" key="5">
    <source>
        <dbReference type="SMART" id="SM00670"/>
    </source>
</evidence>
<dbReference type="GO" id="GO:0005524">
    <property type="term" value="F:ATP binding"/>
    <property type="evidence" value="ECO:0007669"/>
    <property type="project" value="UniProtKB-KW"/>
</dbReference>
<dbReference type="KEGG" id="dax:FDQ92_05875"/>
<dbReference type="Pfam" id="PF13638">
    <property type="entry name" value="PIN_4"/>
    <property type="match status" value="1"/>
</dbReference>
<dbReference type="PANTHER" id="PTHR30473">
    <property type="entry name" value="PROTEIN PHOH"/>
    <property type="match status" value="1"/>
</dbReference>
<dbReference type="FunFam" id="3.40.50.300:FF:000013">
    <property type="entry name" value="PhoH family ATPase"/>
    <property type="match status" value="1"/>
</dbReference>
<dbReference type="Proteomes" id="UP000298602">
    <property type="component" value="Chromosome"/>
</dbReference>
<gene>
    <name evidence="6" type="ORF">FDQ92_05875</name>
</gene>
<keyword evidence="2" id="KW-0547">Nucleotide-binding</keyword>
<evidence type="ECO:0000313" key="6">
    <source>
        <dbReference type="EMBL" id="QCQ21749.1"/>
    </source>
</evidence>
<dbReference type="EMBL" id="CP040098">
    <property type="protein sequence ID" value="QCQ21749.1"/>
    <property type="molecule type" value="Genomic_DNA"/>
</dbReference>
<dbReference type="InterPro" id="IPR029060">
    <property type="entry name" value="PIN-like_dom_sf"/>
</dbReference>
<dbReference type="GO" id="GO:0005829">
    <property type="term" value="C:cytosol"/>
    <property type="evidence" value="ECO:0007669"/>
    <property type="project" value="TreeGrafter"/>
</dbReference>
<dbReference type="Pfam" id="PF02562">
    <property type="entry name" value="PhoH"/>
    <property type="match status" value="1"/>
</dbReference>
<dbReference type="OrthoDB" id="9766527at2"/>
<keyword evidence="7" id="KW-1185">Reference proteome</keyword>
<evidence type="ECO:0000256" key="3">
    <source>
        <dbReference type="ARBA" id="ARBA00022840"/>
    </source>
</evidence>
<dbReference type="AlphaFoldDB" id="A0A4P8L1S9"/>
<keyword evidence="3" id="KW-0067">ATP-binding</keyword>
<proteinExistence type="inferred from homology"/>
<protein>
    <submittedName>
        <fullName evidence="6">PhoH family protein</fullName>
    </submittedName>
</protein>
<evidence type="ECO:0000256" key="4">
    <source>
        <dbReference type="ARBA" id="ARBA00046345"/>
    </source>
</evidence>
<dbReference type="CDD" id="cd09883">
    <property type="entry name" value="PIN_VapC_PhoHL-ATPase"/>
    <property type="match status" value="1"/>
</dbReference>
<evidence type="ECO:0000256" key="1">
    <source>
        <dbReference type="ARBA" id="ARBA00010393"/>
    </source>
</evidence>
<dbReference type="InterPro" id="IPR051451">
    <property type="entry name" value="PhoH2-like"/>
</dbReference>
<dbReference type="SMART" id="SM00670">
    <property type="entry name" value="PINc"/>
    <property type="match status" value="1"/>
</dbReference>
<sequence length="433" mass="48540">MPKTYILDTNVLLHNPDALLAFADNLVIVPFAVIEEIDNQKRRQDEIGRNARLVSRRLDEMRALGHLSEGIALPNGGTLRVELNHQELADCPPGLDPGKYDNRILTLAQGLRRQSAQTVIIVTKDLNLRIKADVLGLAAEDFYSDKVDYHELYKGVRELFLASEELNTFYQENGLPWNGPTAFYPNEFVVLKSLDNPSQSALCRHIGRHLHPLRHEQAVTWGVKPRNKEQKFALELLLDDSVQVVTLVGRAGTGKTLLALAAGMEKVLEQNAYCRFLVTRPVIPMGDDLGFLPGTKEEKLRPWMQPIYDNLEYLFRDADDPSDLIDDLLHRGTLELEALTYIRGRSIPSQFILCDEAQNLSPNMIKALITRVGEGTKIVFTGDPEQIDHPYLDASSNGLTYLVEKLKGENLAGHVTLFQGERSRVAEMGASLL</sequence>
<dbReference type="InterPro" id="IPR027417">
    <property type="entry name" value="P-loop_NTPase"/>
</dbReference>
<dbReference type="Gene3D" id="3.40.50.300">
    <property type="entry name" value="P-loop containing nucleotide triphosphate hydrolases"/>
    <property type="match status" value="1"/>
</dbReference>
<dbReference type="Gene3D" id="3.40.50.1010">
    <property type="entry name" value="5'-nuclease"/>
    <property type="match status" value="1"/>
</dbReference>
<dbReference type="SUPFAM" id="SSF88723">
    <property type="entry name" value="PIN domain-like"/>
    <property type="match status" value="1"/>
</dbReference>
<comment type="similarity">
    <text evidence="4">In the N-terminal section; belongs to the PINc/VapC protein family.</text>
</comment>
<dbReference type="InterPro" id="IPR002716">
    <property type="entry name" value="PIN_dom"/>
</dbReference>
<organism evidence="6 7">
    <name type="scientific">Desulfoglaeba alkanexedens ALDC</name>
    <dbReference type="NCBI Taxonomy" id="980445"/>
    <lineage>
        <taxon>Bacteria</taxon>
        <taxon>Pseudomonadati</taxon>
        <taxon>Thermodesulfobacteriota</taxon>
        <taxon>Syntrophobacteria</taxon>
        <taxon>Syntrophobacterales</taxon>
        <taxon>Syntrophobacteraceae</taxon>
        <taxon>Desulfoglaeba</taxon>
    </lineage>
</organism>
<dbReference type="RefSeq" id="WP_137423718.1">
    <property type="nucleotide sequence ID" value="NZ_CP040098.1"/>
</dbReference>
<dbReference type="PANTHER" id="PTHR30473:SF2">
    <property type="entry name" value="PIN DOMAIN-CONTAINING PROTEIN"/>
    <property type="match status" value="1"/>
</dbReference>
<dbReference type="SUPFAM" id="SSF52540">
    <property type="entry name" value="P-loop containing nucleoside triphosphate hydrolases"/>
    <property type="match status" value="1"/>
</dbReference>
<evidence type="ECO:0000313" key="7">
    <source>
        <dbReference type="Proteomes" id="UP000298602"/>
    </source>
</evidence>
<reference evidence="6 7" key="2">
    <citation type="submission" date="2019-05" db="EMBL/GenBank/DDBJ databases">
        <authorList>
            <person name="Suflita J.M."/>
            <person name="Marks C.R."/>
        </authorList>
    </citation>
    <scope>NUCLEOTIDE SEQUENCE [LARGE SCALE GENOMIC DNA]</scope>
    <source>
        <strain evidence="6 7">ALDC</strain>
    </source>
</reference>
<accession>A0A4P8L1S9</accession>
<reference evidence="6 7" key="1">
    <citation type="submission" date="2019-05" db="EMBL/GenBank/DDBJ databases">
        <title>The Complete Genome Sequence of the n-alkane-degrading Desulfoglaeba alkanexedens ALDC reveals multiple alkylsuccinate synthase gene clusters.</title>
        <authorList>
            <person name="Callaghan A.V."/>
            <person name="Davidova I.A."/>
            <person name="Duncan K.E."/>
            <person name="Morris B."/>
            <person name="McInerney M.J."/>
        </authorList>
    </citation>
    <scope>NUCLEOTIDE SEQUENCE [LARGE SCALE GENOMIC DNA]</scope>
    <source>
        <strain evidence="6 7">ALDC</strain>
    </source>
</reference>
<name>A0A4P8L1S9_9BACT</name>
<comment type="similarity">
    <text evidence="1">Belongs to the PhoH family.</text>
</comment>
<feature type="domain" description="PIN" evidence="5">
    <location>
        <begin position="3"/>
        <end position="130"/>
    </location>
</feature>
<evidence type="ECO:0000256" key="2">
    <source>
        <dbReference type="ARBA" id="ARBA00022741"/>
    </source>
</evidence>